<proteinExistence type="predicted"/>
<dbReference type="Proteomes" id="UP001295684">
    <property type="component" value="Unassembled WGS sequence"/>
</dbReference>
<accession>A0AAD1UKV6</accession>
<keyword evidence="2" id="KW-1185">Reference proteome</keyword>
<gene>
    <name evidence="1" type="ORF">ECRASSUSDP1_LOCUS12012</name>
</gene>
<reference evidence="1" key="1">
    <citation type="submission" date="2023-07" db="EMBL/GenBank/DDBJ databases">
        <authorList>
            <consortium name="AG Swart"/>
            <person name="Singh M."/>
            <person name="Singh A."/>
            <person name="Seah K."/>
            <person name="Emmerich C."/>
        </authorList>
    </citation>
    <scope>NUCLEOTIDE SEQUENCE</scope>
    <source>
        <strain evidence="1">DP1</strain>
    </source>
</reference>
<dbReference type="EMBL" id="CAMPGE010011894">
    <property type="protein sequence ID" value="CAI2370694.1"/>
    <property type="molecule type" value="Genomic_DNA"/>
</dbReference>
<sequence>MGRLTGRNLSCKGILVRGRGSRFGQEGAGMGLLQWRMVGRSGRGSCFGKGLKKGSLEHLEPLEHLERLKWRLVFSNFSCSFSSFPQSPPCSPSLSKSLSFLFPATPLKHSSPLSPFLFSDSRSCSRCISTTKSFLSSLFLIVSSLMFWSWLSLCSCCGASLGGGLRGRVCVGLGSAVAKFWGFGAVRGICGRVEVFGAVGVGLGELDRSGREGMGEEILRGLGSGFVGFLGVDFFRGSGVCFGDFLSSFSCE</sequence>
<protein>
    <submittedName>
        <fullName evidence="1">Uncharacterized protein</fullName>
    </submittedName>
</protein>
<comment type="caution">
    <text evidence="1">The sequence shown here is derived from an EMBL/GenBank/DDBJ whole genome shotgun (WGS) entry which is preliminary data.</text>
</comment>
<evidence type="ECO:0000313" key="1">
    <source>
        <dbReference type="EMBL" id="CAI2370694.1"/>
    </source>
</evidence>
<dbReference type="AlphaFoldDB" id="A0AAD1UKV6"/>
<name>A0AAD1UKV6_EUPCR</name>
<organism evidence="1 2">
    <name type="scientific">Euplotes crassus</name>
    <dbReference type="NCBI Taxonomy" id="5936"/>
    <lineage>
        <taxon>Eukaryota</taxon>
        <taxon>Sar</taxon>
        <taxon>Alveolata</taxon>
        <taxon>Ciliophora</taxon>
        <taxon>Intramacronucleata</taxon>
        <taxon>Spirotrichea</taxon>
        <taxon>Hypotrichia</taxon>
        <taxon>Euplotida</taxon>
        <taxon>Euplotidae</taxon>
        <taxon>Moneuplotes</taxon>
    </lineage>
</organism>
<evidence type="ECO:0000313" key="2">
    <source>
        <dbReference type="Proteomes" id="UP001295684"/>
    </source>
</evidence>